<evidence type="ECO:0000313" key="1">
    <source>
        <dbReference type="EMBL" id="RLC35782.1"/>
    </source>
</evidence>
<organism evidence="1 2">
    <name type="scientific">candidate division Kazan bacterium</name>
    <dbReference type="NCBI Taxonomy" id="2202143"/>
    <lineage>
        <taxon>Bacteria</taxon>
        <taxon>Bacteria division Kazan-3B-28</taxon>
    </lineage>
</organism>
<comment type="caution">
    <text evidence="1">The sequence shown here is derived from an EMBL/GenBank/DDBJ whole genome shotgun (WGS) entry which is preliminary data.</text>
</comment>
<sequence>MIPNLPFPNLDITTRGNIAEVKLKNQDLADMLKKAVENRGQKVKDVEVYPDAFVIVVDLSDLERTLINQGLKATLEPKEIKITIDRRELINAFATITQLNQKGIEIIDERDYILLRGNIVGIPNISR</sequence>
<reference evidence="1 2" key="1">
    <citation type="submission" date="2018-06" db="EMBL/GenBank/DDBJ databases">
        <title>Extensive metabolic versatility and redundancy in microbially diverse, dynamic hydrothermal sediments.</title>
        <authorList>
            <person name="Dombrowski N."/>
            <person name="Teske A."/>
            <person name="Baker B.J."/>
        </authorList>
    </citation>
    <scope>NUCLEOTIDE SEQUENCE [LARGE SCALE GENOMIC DNA]</scope>
    <source>
        <strain evidence="1">B79_G16</strain>
    </source>
</reference>
<dbReference type="AlphaFoldDB" id="A0A420ZAY1"/>
<proteinExistence type="predicted"/>
<dbReference type="Proteomes" id="UP000281261">
    <property type="component" value="Unassembled WGS sequence"/>
</dbReference>
<evidence type="ECO:0000313" key="2">
    <source>
        <dbReference type="Proteomes" id="UP000281261"/>
    </source>
</evidence>
<protein>
    <submittedName>
        <fullName evidence="1">Uncharacterized protein</fullName>
    </submittedName>
</protein>
<dbReference type="EMBL" id="QMNG01000121">
    <property type="protein sequence ID" value="RLC35782.1"/>
    <property type="molecule type" value="Genomic_DNA"/>
</dbReference>
<name>A0A420ZAY1_UNCK3</name>
<accession>A0A420ZAY1</accession>
<gene>
    <name evidence="1" type="ORF">DRH29_05785</name>
</gene>